<keyword evidence="2" id="KW-0812">Transmembrane</keyword>
<organism evidence="3">
    <name type="scientific">viral metagenome</name>
    <dbReference type="NCBI Taxonomy" id="1070528"/>
    <lineage>
        <taxon>unclassified sequences</taxon>
        <taxon>metagenomes</taxon>
        <taxon>organismal metagenomes</taxon>
    </lineage>
</organism>
<reference evidence="3" key="1">
    <citation type="journal article" date="2020" name="Nature">
        <title>Giant virus diversity and host interactions through global metagenomics.</title>
        <authorList>
            <person name="Schulz F."/>
            <person name="Roux S."/>
            <person name="Paez-Espino D."/>
            <person name="Jungbluth S."/>
            <person name="Walsh D.A."/>
            <person name="Denef V.J."/>
            <person name="McMahon K.D."/>
            <person name="Konstantinidis K.T."/>
            <person name="Eloe-Fadrosh E.A."/>
            <person name="Kyrpides N.C."/>
            <person name="Woyke T."/>
        </authorList>
    </citation>
    <scope>NUCLEOTIDE SEQUENCE</scope>
    <source>
        <strain evidence="3">GVMAG-M-3300027833-19</strain>
    </source>
</reference>
<accession>A0A6C0LJK0</accession>
<sequence>MTDEERVEPIFDNPERKGGIDNYQSMELSTARRLKKRDLDEESDTSWTEDIEEYIKTILKKCQDAEEAHNGCGYSMKTKHAFYAFPAMLIPTISAPVMGTFKDDEWAPYFGMSAMVATAIFSGFSNFFNYGSKSQMHFNFAGRYGDIVTDIEETLHKKHDRRISAHVAMRTYKMKMDSLNLSAPET</sequence>
<feature type="transmembrane region" description="Helical" evidence="2">
    <location>
        <begin position="81"/>
        <end position="101"/>
    </location>
</feature>
<name>A0A6C0LJK0_9ZZZZ</name>
<keyword evidence="2" id="KW-0472">Membrane</keyword>
<proteinExistence type="predicted"/>
<feature type="transmembrane region" description="Helical" evidence="2">
    <location>
        <begin position="107"/>
        <end position="128"/>
    </location>
</feature>
<evidence type="ECO:0000256" key="2">
    <source>
        <dbReference type="SAM" id="Phobius"/>
    </source>
</evidence>
<dbReference type="AlphaFoldDB" id="A0A6C0LJK0"/>
<evidence type="ECO:0000313" key="3">
    <source>
        <dbReference type="EMBL" id="QHU30723.1"/>
    </source>
</evidence>
<dbReference type="EMBL" id="MN740514">
    <property type="protein sequence ID" value="QHU30723.1"/>
    <property type="molecule type" value="Genomic_DNA"/>
</dbReference>
<feature type="region of interest" description="Disordered" evidence="1">
    <location>
        <begin position="1"/>
        <end position="23"/>
    </location>
</feature>
<evidence type="ECO:0008006" key="4">
    <source>
        <dbReference type="Google" id="ProtNLM"/>
    </source>
</evidence>
<keyword evidence="2" id="KW-1133">Transmembrane helix</keyword>
<protein>
    <recommendedName>
        <fullName evidence="4">VP11</fullName>
    </recommendedName>
</protein>
<evidence type="ECO:0000256" key="1">
    <source>
        <dbReference type="SAM" id="MobiDB-lite"/>
    </source>
</evidence>
<feature type="compositionally biased region" description="Basic and acidic residues" evidence="1">
    <location>
        <begin position="7"/>
        <end position="19"/>
    </location>
</feature>